<dbReference type="SUPFAM" id="SSF64005">
    <property type="entry name" value="Undecaprenyl diphosphate synthase"/>
    <property type="match status" value="1"/>
</dbReference>
<evidence type="ECO:0000313" key="14">
    <source>
        <dbReference type="Proteomes" id="UP000242525"/>
    </source>
</evidence>
<evidence type="ECO:0000256" key="2">
    <source>
        <dbReference type="ARBA" id="ARBA00004586"/>
    </source>
</evidence>
<keyword evidence="10" id="KW-1133">Transmembrane helix</keyword>
<dbReference type="STRING" id="1173061.A0A0J9X5T0"/>
<comment type="similarity">
    <text evidence="4">Belongs to the UPP synthase family.</text>
</comment>
<evidence type="ECO:0000256" key="4">
    <source>
        <dbReference type="ARBA" id="ARBA00005432"/>
    </source>
</evidence>
<evidence type="ECO:0000256" key="12">
    <source>
        <dbReference type="ARBA" id="ARBA00047353"/>
    </source>
</evidence>
<keyword evidence="9" id="KW-0460">Magnesium</keyword>
<evidence type="ECO:0000256" key="5">
    <source>
        <dbReference type="ARBA" id="ARBA00012596"/>
    </source>
</evidence>
<dbReference type="PANTHER" id="PTHR21528">
    <property type="entry name" value="DEHYDRODOLICHYL DIPHOSPHATE SYNTHASE COMPLEX SUBUNIT NUS1"/>
    <property type="match status" value="1"/>
</dbReference>
<keyword evidence="11" id="KW-0472">Membrane</keyword>
<dbReference type="PANTHER" id="PTHR21528:SF0">
    <property type="entry name" value="DEHYDRODOLICHYL DIPHOSPHATE SYNTHASE COMPLEX SUBUNIT NUS1"/>
    <property type="match status" value="1"/>
</dbReference>
<dbReference type="GO" id="GO:0045547">
    <property type="term" value="F:ditrans,polycis-polyprenyl diphosphate synthase [(2E,6E)-farnesyl diphosphate specific] activity"/>
    <property type="evidence" value="ECO:0007669"/>
    <property type="project" value="UniProtKB-EC"/>
</dbReference>
<evidence type="ECO:0000256" key="1">
    <source>
        <dbReference type="ARBA" id="ARBA00001946"/>
    </source>
</evidence>
<dbReference type="Proteomes" id="UP000242525">
    <property type="component" value="Unassembled WGS sequence"/>
</dbReference>
<evidence type="ECO:0000256" key="6">
    <source>
        <dbReference type="ARBA" id="ARBA00022679"/>
    </source>
</evidence>
<comment type="caution">
    <text evidence="13">The sequence shown here is derived from an EMBL/GenBank/DDBJ whole genome shotgun (WGS) entry which is preliminary data.</text>
</comment>
<dbReference type="InterPro" id="IPR036424">
    <property type="entry name" value="UPP_synth-like_sf"/>
</dbReference>
<dbReference type="OrthoDB" id="19639at2759"/>
<accession>A0A0J9X5T0</accession>
<dbReference type="InterPro" id="IPR038887">
    <property type="entry name" value="Nus1/NgBR"/>
</dbReference>
<reference evidence="13" key="1">
    <citation type="submission" date="2014-03" db="EMBL/GenBank/DDBJ databases">
        <authorList>
            <person name="Casaregola S."/>
        </authorList>
    </citation>
    <scope>NUCLEOTIDE SEQUENCE [LARGE SCALE GENOMIC DNA]</scope>
    <source>
        <strain evidence="13">CLIB 918</strain>
    </source>
</reference>
<dbReference type="GO" id="GO:1904423">
    <property type="term" value="C:dehydrodolichyl diphosphate synthase complex"/>
    <property type="evidence" value="ECO:0007669"/>
    <property type="project" value="InterPro"/>
</dbReference>
<comment type="pathway">
    <text evidence="3">Protein modification; protein glycosylation.</text>
</comment>
<evidence type="ECO:0000256" key="3">
    <source>
        <dbReference type="ARBA" id="ARBA00004922"/>
    </source>
</evidence>
<name>A0A0J9X5T0_GEOCN</name>
<keyword evidence="7" id="KW-0812">Transmembrane</keyword>
<sequence>MAVHGPTKLAMNTLSKKTDGLEKYKIKAYHLLLELMYMLVSIYNLFKYVHHVVAYKRFSLNYKGVRTPDSIVKDISSLPKLPRHIAAILKLNQNNKSDSLDDLLVKSSDLAYWAISSGASVLTIYERNGVLKALDPNDFKRRITKKLEQYYGSDIPVVKVNILPLETSSNNGSESGVFMINLISQENGRVSLVKLTQELSSRVAEKKLGTKEITIPFVNAELTQNEFEEPDLLYVFGRRLDLDGFPPWQIRLSEIFNLEHIDEVSYPLFLRGLENYAGCKINLGS</sequence>
<evidence type="ECO:0000256" key="11">
    <source>
        <dbReference type="ARBA" id="ARBA00023136"/>
    </source>
</evidence>
<keyword evidence="14" id="KW-1185">Reference proteome</keyword>
<comment type="cofactor">
    <cofactor evidence="1">
        <name>Mg(2+)</name>
        <dbReference type="ChEBI" id="CHEBI:18420"/>
    </cofactor>
</comment>
<comment type="catalytic activity">
    <reaction evidence="12">
        <text>n isopentenyl diphosphate + (2E,6E)-farnesyl diphosphate = a di-trans,poly-cis-polyprenyl diphosphate + n diphosphate</text>
        <dbReference type="Rhea" id="RHEA:53008"/>
        <dbReference type="Rhea" id="RHEA-COMP:19494"/>
        <dbReference type="ChEBI" id="CHEBI:33019"/>
        <dbReference type="ChEBI" id="CHEBI:128769"/>
        <dbReference type="ChEBI" id="CHEBI:136960"/>
        <dbReference type="ChEBI" id="CHEBI:175763"/>
        <dbReference type="EC" id="2.5.1.87"/>
    </reaction>
</comment>
<comment type="subcellular location">
    <subcellularLocation>
        <location evidence="2">Endoplasmic reticulum membrane</location>
    </subcellularLocation>
</comment>
<evidence type="ECO:0000256" key="10">
    <source>
        <dbReference type="ARBA" id="ARBA00022989"/>
    </source>
</evidence>
<keyword evidence="8" id="KW-0256">Endoplasmic reticulum</keyword>
<gene>
    <name evidence="13" type="ORF">BN980_GECA02s05741g</name>
</gene>
<dbReference type="EC" id="2.5.1.87" evidence="5"/>
<organism evidence="13 14">
    <name type="scientific">Geotrichum candidum</name>
    <name type="common">Oospora lactis</name>
    <name type="synonym">Dipodascus geotrichum</name>
    <dbReference type="NCBI Taxonomy" id="1173061"/>
    <lineage>
        <taxon>Eukaryota</taxon>
        <taxon>Fungi</taxon>
        <taxon>Dikarya</taxon>
        <taxon>Ascomycota</taxon>
        <taxon>Saccharomycotina</taxon>
        <taxon>Dipodascomycetes</taxon>
        <taxon>Dipodascales</taxon>
        <taxon>Dipodascaceae</taxon>
        <taxon>Geotrichum</taxon>
    </lineage>
</organism>
<dbReference type="EMBL" id="CCBN010000002">
    <property type="protein sequence ID" value="CDO52096.1"/>
    <property type="molecule type" value="Genomic_DNA"/>
</dbReference>
<dbReference type="GO" id="GO:0005789">
    <property type="term" value="C:endoplasmic reticulum membrane"/>
    <property type="evidence" value="ECO:0007669"/>
    <property type="project" value="UniProtKB-SubCell"/>
</dbReference>
<evidence type="ECO:0000256" key="8">
    <source>
        <dbReference type="ARBA" id="ARBA00022824"/>
    </source>
</evidence>
<evidence type="ECO:0000256" key="9">
    <source>
        <dbReference type="ARBA" id="ARBA00022842"/>
    </source>
</evidence>
<evidence type="ECO:0000313" key="13">
    <source>
        <dbReference type="EMBL" id="CDO52096.1"/>
    </source>
</evidence>
<keyword evidence="6" id="KW-0808">Transferase</keyword>
<dbReference type="UniPathway" id="UPA00378"/>
<protein>
    <recommendedName>
        <fullName evidence="5">ditrans,polycis-polyprenyl diphosphate synthase [(2E,6E)-farnesyldiphosphate specific]</fullName>
        <ecNumber evidence="5">2.5.1.87</ecNumber>
    </recommendedName>
</protein>
<dbReference type="AlphaFoldDB" id="A0A0J9X5T0"/>
<dbReference type="Gene3D" id="3.40.1180.10">
    <property type="entry name" value="Decaprenyl diphosphate synthase-like"/>
    <property type="match status" value="1"/>
</dbReference>
<proteinExistence type="inferred from homology"/>
<evidence type="ECO:0000256" key="7">
    <source>
        <dbReference type="ARBA" id="ARBA00022692"/>
    </source>
</evidence>